<feature type="transmembrane region" description="Helical" evidence="1">
    <location>
        <begin position="131"/>
        <end position="157"/>
    </location>
</feature>
<dbReference type="EMBL" id="VMKP01000002">
    <property type="protein sequence ID" value="TVO65514.1"/>
    <property type="molecule type" value="Genomic_DNA"/>
</dbReference>
<dbReference type="RefSeq" id="WP_144347734.1">
    <property type="nucleotide sequence ID" value="NZ_VMKP01000002.1"/>
</dbReference>
<protein>
    <recommendedName>
        <fullName evidence="4">YrhK domain-containing protein</fullName>
    </recommendedName>
</protein>
<sequence>MALRFWQSPGYDAGTAGFFAVGSLLFMLGAALSLVANPLTGTQIAIVFFLGSIPFTIGGFLQNFQAANASDPSPASEHRPARRVRLVGWRPRSLTWLSSVTQFAGTVAFNVNTFDAIYPGIGWYDRDVTIWVPGMIGSVLFLISGYTAFVATSHGAWSWRPASRDWWSVAVNLLGCIFFMTAAVTAFVPPERAPAWIAAVANIHLWLGGACFLIAALLTIVGSLSDRRGGAG</sequence>
<feature type="transmembrane region" description="Helical" evidence="1">
    <location>
        <begin position="195"/>
        <end position="218"/>
    </location>
</feature>
<organism evidence="2 3">
    <name type="scientific">Spiribacter aquaticus</name>
    <dbReference type="NCBI Taxonomy" id="1935996"/>
    <lineage>
        <taxon>Bacteria</taxon>
        <taxon>Pseudomonadati</taxon>
        <taxon>Pseudomonadota</taxon>
        <taxon>Gammaproteobacteria</taxon>
        <taxon>Chromatiales</taxon>
        <taxon>Ectothiorhodospiraceae</taxon>
        <taxon>Spiribacter</taxon>
    </lineage>
</organism>
<reference evidence="2 3" key="1">
    <citation type="submission" date="2019-07" db="EMBL/GenBank/DDBJ databases">
        <title>Reclasification of Spiribacter aquaticus.</title>
        <authorList>
            <person name="Leon M.J."/>
            <person name="Sanchez-Porro C."/>
            <person name="Ventosa A."/>
        </authorList>
    </citation>
    <scope>NUCLEOTIDE SEQUENCE [LARGE SCALE GENOMIC DNA]</scope>
    <source>
        <strain evidence="2 3">SP30</strain>
    </source>
</reference>
<feature type="transmembrane region" description="Helical" evidence="1">
    <location>
        <begin position="42"/>
        <end position="61"/>
    </location>
</feature>
<keyword evidence="1" id="KW-1133">Transmembrane helix</keyword>
<feature type="transmembrane region" description="Helical" evidence="1">
    <location>
        <begin position="12"/>
        <end position="36"/>
    </location>
</feature>
<gene>
    <name evidence="2" type="ORF">FPL11_05455</name>
</gene>
<proteinExistence type="predicted"/>
<name>A0A557RK23_9GAMM</name>
<evidence type="ECO:0000313" key="2">
    <source>
        <dbReference type="EMBL" id="TVO65514.1"/>
    </source>
</evidence>
<comment type="caution">
    <text evidence="2">The sequence shown here is derived from an EMBL/GenBank/DDBJ whole genome shotgun (WGS) entry which is preliminary data.</text>
</comment>
<feature type="transmembrane region" description="Helical" evidence="1">
    <location>
        <begin position="169"/>
        <end position="189"/>
    </location>
</feature>
<evidence type="ECO:0008006" key="4">
    <source>
        <dbReference type="Google" id="ProtNLM"/>
    </source>
</evidence>
<evidence type="ECO:0000256" key="1">
    <source>
        <dbReference type="SAM" id="Phobius"/>
    </source>
</evidence>
<keyword evidence="1" id="KW-0812">Transmembrane</keyword>
<keyword evidence="3" id="KW-1185">Reference proteome</keyword>
<dbReference type="AlphaFoldDB" id="A0A557RK23"/>
<dbReference type="Proteomes" id="UP000316688">
    <property type="component" value="Unassembled WGS sequence"/>
</dbReference>
<evidence type="ECO:0000313" key="3">
    <source>
        <dbReference type="Proteomes" id="UP000316688"/>
    </source>
</evidence>
<keyword evidence="1" id="KW-0472">Membrane</keyword>
<accession>A0A557RK23</accession>